<evidence type="ECO:0000256" key="7">
    <source>
        <dbReference type="SAM" id="MobiDB-lite"/>
    </source>
</evidence>
<dbReference type="SUPFAM" id="SSF46785">
    <property type="entry name" value="Winged helix' DNA-binding domain"/>
    <property type="match status" value="1"/>
</dbReference>
<proteinExistence type="inferred from homology"/>
<dbReference type="InterPro" id="IPR002481">
    <property type="entry name" value="FUR"/>
</dbReference>
<keyword evidence="4" id="KW-0805">Transcription regulation</keyword>
<protein>
    <submittedName>
        <fullName evidence="8">Transcriptional repressor</fullName>
    </submittedName>
</protein>
<dbReference type="EMBL" id="BAAAMY010000004">
    <property type="protein sequence ID" value="GAA1915843.1"/>
    <property type="molecule type" value="Genomic_DNA"/>
</dbReference>
<dbReference type="InterPro" id="IPR036390">
    <property type="entry name" value="WH_DNA-bd_sf"/>
</dbReference>
<dbReference type="Pfam" id="PF01475">
    <property type="entry name" value="FUR"/>
    <property type="match status" value="1"/>
</dbReference>
<keyword evidence="5" id="KW-0238">DNA-binding</keyword>
<dbReference type="Gene3D" id="1.10.10.10">
    <property type="entry name" value="Winged helix-like DNA-binding domain superfamily/Winged helix DNA-binding domain"/>
    <property type="match status" value="1"/>
</dbReference>
<dbReference type="RefSeq" id="WP_344006033.1">
    <property type="nucleotide sequence ID" value="NZ_BAAAMY010000004.1"/>
</dbReference>
<dbReference type="Gene3D" id="3.30.1490.190">
    <property type="match status" value="1"/>
</dbReference>
<feature type="compositionally biased region" description="Low complexity" evidence="7">
    <location>
        <begin position="147"/>
        <end position="159"/>
    </location>
</feature>
<accession>A0ABN2PBW1</accession>
<keyword evidence="6" id="KW-0804">Transcription</keyword>
<keyword evidence="9" id="KW-1185">Reference proteome</keyword>
<dbReference type="InterPro" id="IPR036388">
    <property type="entry name" value="WH-like_DNA-bd_sf"/>
</dbReference>
<keyword evidence="2" id="KW-0678">Repressor</keyword>
<dbReference type="Proteomes" id="UP001501612">
    <property type="component" value="Unassembled WGS sequence"/>
</dbReference>
<evidence type="ECO:0000256" key="2">
    <source>
        <dbReference type="ARBA" id="ARBA00022491"/>
    </source>
</evidence>
<evidence type="ECO:0000313" key="9">
    <source>
        <dbReference type="Proteomes" id="UP001501612"/>
    </source>
</evidence>
<name>A0ABN2PBW1_9ACTN</name>
<organism evidence="8 9">
    <name type="scientific">Nocardioides lentus</name>
    <dbReference type="NCBI Taxonomy" id="338077"/>
    <lineage>
        <taxon>Bacteria</taxon>
        <taxon>Bacillati</taxon>
        <taxon>Actinomycetota</taxon>
        <taxon>Actinomycetes</taxon>
        <taxon>Propionibacteriales</taxon>
        <taxon>Nocardioidaceae</taxon>
        <taxon>Nocardioides</taxon>
    </lineage>
</organism>
<feature type="region of interest" description="Disordered" evidence="7">
    <location>
        <begin position="147"/>
        <end position="166"/>
    </location>
</feature>
<evidence type="ECO:0000313" key="8">
    <source>
        <dbReference type="EMBL" id="GAA1915843.1"/>
    </source>
</evidence>
<comment type="similarity">
    <text evidence="1">Belongs to the Fur family.</text>
</comment>
<reference evidence="8 9" key="1">
    <citation type="journal article" date="2019" name="Int. J. Syst. Evol. Microbiol.">
        <title>The Global Catalogue of Microorganisms (GCM) 10K type strain sequencing project: providing services to taxonomists for standard genome sequencing and annotation.</title>
        <authorList>
            <consortium name="The Broad Institute Genomics Platform"/>
            <consortium name="The Broad Institute Genome Sequencing Center for Infectious Disease"/>
            <person name="Wu L."/>
            <person name="Ma J."/>
        </authorList>
    </citation>
    <scope>NUCLEOTIDE SEQUENCE [LARGE SCALE GENOMIC DNA]</scope>
    <source>
        <strain evidence="8 9">JCM 14046</strain>
    </source>
</reference>
<sequence>MKSRAETDWREKLRGSGYRLTPQRELILAAVDALGHATPDEVLTEVRKNSSAVNVSTVYRTLEVLEELGLIRHTHLSDRAPTYHSVSDHEHFHLVCRGCGRVTSIDAAVAAEFAALLERQHDFVADLGHLAVHGHCRDCAEGAGAEDAGAGAGTAAQATPTHHDHD</sequence>
<evidence type="ECO:0000256" key="1">
    <source>
        <dbReference type="ARBA" id="ARBA00007957"/>
    </source>
</evidence>
<evidence type="ECO:0000256" key="4">
    <source>
        <dbReference type="ARBA" id="ARBA00023015"/>
    </source>
</evidence>
<evidence type="ECO:0000256" key="5">
    <source>
        <dbReference type="ARBA" id="ARBA00023125"/>
    </source>
</evidence>
<evidence type="ECO:0000256" key="3">
    <source>
        <dbReference type="ARBA" id="ARBA00022833"/>
    </source>
</evidence>
<evidence type="ECO:0000256" key="6">
    <source>
        <dbReference type="ARBA" id="ARBA00023163"/>
    </source>
</evidence>
<dbReference type="InterPro" id="IPR043135">
    <property type="entry name" value="Fur_C"/>
</dbReference>
<dbReference type="PANTHER" id="PTHR33202">
    <property type="entry name" value="ZINC UPTAKE REGULATION PROTEIN"/>
    <property type="match status" value="1"/>
</dbReference>
<keyword evidence="3" id="KW-0862">Zinc</keyword>
<gene>
    <name evidence="8" type="ORF">GCM10009737_16600</name>
</gene>
<dbReference type="PANTHER" id="PTHR33202:SF7">
    <property type="entry name" value="FERRIC UPTAKE REGULATION PROTEIN"/>
    <property type="match status" value="1"/>
</dbReference>
<comment type="caution">
    <text evidence="8">The sequence shown here is derived from an EMBL/GenBank/DDBJ whole genome shotgun (WGS) entry which is preliminary data.</text>
</comment>
<dbReference type="CDD" id="cd07153">
    <property type="entry name" value="Fur_like"/>
    <property type="match status" value="1"/>
</dbReference>